<evidence type="ECO:0000313" key="2">
    <source>
        <dbReference type="Proteomes" id="UP000199058"/>
    </source>
</evidence>
<name>A0A1I1IXN4_9GAMM</name>
<gene>
    <name evidence="1" type="ORF">SAMN05660443_2429</name>
</gene>
<dbReference type="STRING" id="1122252.SAMN05660443_2429"/>
<dbReference type="EMBL" id="FOLH01000005">
    <property type="protein sequence ID" value="SFC37990.1"/>
    <property type="molecule type" value="Genomic_DNA"/>
</dbReference>
<accession>A0A1I1IXN4</accession>
<protein>
    <submittedName>
        <fullName evidence="1">Uncharacterized protein</fullName>
    </submittedName>
</protein>
<dbReference type="Proteomes" id="UP000199058">
    <property type="component" value="Unassembled WGS sequence"/>
</dbReference>
<dbReference type="AlphaFoldDB" id="A0A1I1IXN4"/>
<organism evidence="1 2">
    <name type="scientific">Marinospirillum celere</name>
    <dbReference type="NCBI Taxonomy" id="1122252"/>
    <lineage>
        <taxon>Bacteria</taxon>
        <taxon>Pseudomonadati</taxon>
        <taxon>Pseudomonadota</taxon>
        <taxon>Gammaproteobacteria</taxon>
        <taxon>Oceanospirillales</taxon>
        <taxon>Oceanospirillaceae</taxon>
        <taxon>Marinospirillum</taxon>
    </lineage>
</organism>
<dbReference type="RefSeq" id="WP_091964068.1">
    <property type="nucleotide sequence ID" value="NZ_FOLH01000005.1"/>
</dbReference>
<proteinExistence type="predicted"/>
<dbReference type="OrthoDB" id="6119854at2"/>
<reference evidence="1 2" key="1">
    <citation type="submission" date="2016-10" db="EMBL/GenBank/DDBJ databases">
        <authorList>
            <person name="de Groot N.N."/>
        </authorList>
    </citation>
    <scope>NUCLEOTIDE SEQUENCE [LARGE SCALE GENOMIC DNA]</scope>
    <source>
        <strain evidence="1 2">DSM 18438</strain>
    </source>
</reference>
<sequence length="94" mass="10349">MSYPRLVGVTPDGQKVELPALTEIQINWEEGLPAALLINPEHLKGNSLSLEVGSLEDETDHIEEYGVLVLKPGACNLVDIEIENHRMDDADEEA</sequence>
<evidence type="ECO:0000313" key="1">
    <source>
        <dbReference type="EMBL" id="SFC37990.1"/>
    </source>
</evidence>
<keyword evidence="2" id="KW-1185">Reference proteome</keyword>